<comment type="catalytic activity">
    <reaction evidence="10">
        <text>L-aspartate + L-glutamine + ATP + H2O = L-asparagine + L-glutamate + AMP + diphosphate + H(+)</text>
        <dbReference type="Rhea" id="RHEA:12228"/>
        <dbReference type="ChEBI" id="CHEBI:15377"/>
        <dbReference type="ChEBI" id="CHEBI:15378"/>
        <dbReference type="ChEBI" id="CHEBI:29985"/>
        <dbReference type="ChEBI" id="CHEBI:29991"/>
        <dbReference type="ChEBI" id="CHEBI:30616"/>
        <dbReference type="ChEBI" id="CHEBI:33019"/>
        <dbReference type="ChEBI" id="CHEBI:58048"/>
        <dbReference type="ChEBI" id="CHEBI:58359"/>
        <dbReference type="ChEBI" id="CHEBI:456215"/>
        <dbReference type="EC" id="6.3.5.4"/>
    </reaction>
</comment>
<dbReference type="RefSeq" id="WP_107010860.1">
    <property type="nucleotide sequence ID" value="NZ_CP028136.1"/>
</dbReference>
<dbReference type="GO" id="GO:0006529">
    <property type="term" value="P:asparagine biosynthetic process"/>
    <property type="evidence" value="ECO:0007669"/>
    <property type="project" value="UniProtKB-KW"/>
</dbReference>
<dbReference type="NCBIfam" id="NF006949">
    <property type="entry name" value="PRK09431.1"/>
    <property type="match status" value="1"/>
</dbReference>
<accession>A0A2R3Z1D9</accession>
<evidence type="ECO:0000313" key="16">
    <source>
        <dbReference type="Proteomes" id="UP000241507"/>
    </source>
</evidence>
<dbReference type="Gene3D" id="3.60.20.10">
    <property type="entry name" value="Glutamine Phosphoribosylpyrophosphate, subunit 1, domain 1"/>
    <property type="match status" value="1"/>
</dbReference>
<keyword evidence="16" id="KW-1185">Reference proteome</keyword>
<evidence type="ECO:0000256" key="8">
    <source>
        <dbReference type="ARBA" id="ARBA00022888"/>
    </source>
</evidence>
<feature type="binding site" evidence="12">
    <location>
        <position position="95"/>
    </location>
    <ligand>
        <name>L-glutamine</name>
        <dbReference type="ChEBI" id="CHEBI:58359"/>
    </ligand>
</feature>
<dbReference type="GO" id="GO:0005829">
    <property type="term" value="C:cytosol"/>
    <property type="evidence" value="ECO:0007669"/>
    <property type="project" value="TreeGrafter"/>
</dbReference>
<keyword evidence="6 12" id="KW-0547">Nucleotide-binding</keyword>
<dbReference type="PANTHER" id="PTHR11772:SF2">
    <property type="entry name" value="ASPARAGINE SYNTHETASE [GLUTAMINE-HYDROLYZING]"/>
    <property type="match status" value="1"/>
</dbReference>
<dbReference type="CDD" id="cd01991">
    <property type="entry name" value="Asn_synthase_B_C"/>
    <property type="match status" value="1"/>
</dbReference>
<evidence type="ECO:0000259" key="14">
    <source>
        <dbReference type="PROSITE" id="PS51278"/>
    </source>
</evidence>
<protein>
    <recommendedName>
        <fullName evidence="3">asparagine synthase (glutamine-hydrolyzing)</fullName>
        <ecNumber evidence="3">6.3.5.4</ecNumber>
    </recommendedName>
</protein>
<proteinExistence type="inferred from homology"/>
<dbReference type="EC" id="6.3.5.4" evidence="3"/>
<dbReference type="FunFam" id="3.40.50.620:FF:000031">
    <property type="entry name" value="Asparagine synthase B"/>
    <property type="match status" value="1"/>
</dbReference>
<feature type="domain" description="Glutamine amidotransferase type-2" evidence="14">
    <location>
        <begin position="2"/>
        <end position="180"/>
    </location>
</feature>
<gene>
    <name evidence="15" type="ORF">C7S20_01705</name>
</gene>
<dbReference type="EMBL" id="CP028136">
    <property type="protein sequence ID" value="AVR44076.1"/>
    <property type="molecule type" value="Genomic_DNA"/>
</dbReference>
<dbReference type="InterPro" id="IPR006426">
    <property type="entry name" value="Asn_synth_AEB"/>
</dbReference>
<dbReference type="SUPFAM" id="SSF52402">
    <property type="entry name" value="Adenine nucleotide alpha hydrolases-like"/>
    <property type="match status" value="1"/>
</dbReference>
<organism evidence="15 16">
    <name type="scientific">Christiangramia fulva</name>
    <dbReference type="NCBI Taxonomy" id="2126553"/>
    <lineage>
        <taxon>Bacteria</taxon>
        <taxon>Pseudomonadati</taxon>
        <taxon>Bacteroidota</taxon>
        <taxon>Flavobacteriia</taxon>
        <taxon>Flavobacteriales</taxon>
        <taxon>Flavobacteriaceae</taxon>
        <taxon>Christiangramia</taxon>
    </lineage>
</organism>
<dbReference type="GO" id="GO:0005524">
    <property type="term" value="F:ATP binding"/>
    <property type="evidence" value="ECO:0007669"/>
    <property type="project" value="UniProtKB-KW"/>
</dbReference>
<feature type="binding site" evidence="12">
    <location>
        <begin position="330"/>
        <end position="331"/>
    </location>
    <ligand>
        <name>ATP</name>
        <dbReference type="ChEBI" id="CHEBI:30616"/>
    </ligand>
</feature>
<dbReference type="InterPro" id="IPR014729">
    <property type="entry name" value="Rossmann-like_a/b/a_fold"/>
</dbReference>
<evidence type="ECO:0000256" key="1">
    <source>
        <dbReference type="ARBA" id="ARBA00005187"/>
    </source>
</evidence>
<dbReference type="Pfam" id="PF00733">
    <property type="entry name" value="Asn_synthase"/>
    <property type="match status" value="1"/>
</dbReference>
<dbReference type="NCBIfam" id="TIGR01536">
    <property type="entry name" value="asn_synth_AEB"/>
    <property type="match status" value="1"/>
</dbReference>
<evidence type="ECO:0000256" key="12">
    <source>
        <dbReference type="PIRSR" id="PIRSR001589-2"/>
    </source>
</evidence>
<evidence type="ECO:0000256" key="11">
    <source>
        <dbReference type="PIRSR" id="PIRSR001589-1"/>
    </source>
</evidence>
<sequence>MCGILAVIGKDLDQAKIGSLSKRMSHRGPDESGMIITEGGHVLAHERLSIVDLTTGIQPIQGTSSAWMIHNGEIYNHETLQNNELKDHTFRTTSDSEVIVHLYEKYGYDFVDMLDGVFSFVVIDGDDFIAGRDPIGVKPLYYGTDEAGAIWFASEMKALADHCKDFAAFPPGHYYTPKTGFVRYYQPEWFESEKAVQPADLKKLRESLIQATKKRLMADVPLGVLLSGGLDSSLTSSIAARLIKDSGQKLHSFSIGLDADAPDLIAARKVADFLGTEHTEVFFTVEEGIEILEKLVWHLETYDVTSIRASTPMYFLSKAIADKGIKVVLSGEGSDEIFGGYLYFKNAPSAVDFQKETIRRVQRLATADCLRADKSTMAHGLEARVPFLDKQFLKTAMEIVPEEKMPTTYDGVEKYILRKAFDTPDEPFLPEEVLWRQKEQFSDGVGYSWIDQLIEYAESQVSDLQMATAEEKFPVNTPATKEAYFYRTLFEKHFPQESAAKTVKRWIPKWQKDLDPSGRANETHVAPGLKKVLQKI</sequence>
<keyword evidence="4" id="KW-0436">Ligase</keyword>
<evidence type="ECO:0000256" key="4">
    <source>
        <dbReference type="ARBA" id="ARBA00022598"/>
    </source>
</evidence>
<dbReference type="Pfam" id="PF13537">
    <property type="entry name" value="GATase_7"/>
    <property type="match status" value="1"/>
</dbReference>
<dbReference type="InterPro" id="IPR017932">
    <property type="entry name" value="GATase_2_dom"/>
</dbReference>
<dbReference type="Gene3D" id="3.40.50.620">
    <property type="entry name" value="HUPs"/>
    <property type="match status" value="1"/>
</dbReference>
<evidence type="ECO:0000256" key="13">
    <source>
        <dbReference type="PIRSR" id="PIRSR001589-3"/>
    </source>
</evidence>
<name>A0A2R3Z1D9_9FLAO</name>
<dbReference type="AlphaFoldDB" id="A0A2R3Z1D9"/>
<dbReference type="SUPFAM" id="SSF56235">
    <property type="entry name" value="N-terminal nucleophile aminohydrolases (Ntn hydrolases)"/>
    <property type="match status" value="1"/>
</dbReference>
<feature type="binding site" evidence="12">
    <location>
        <position position="255"/>
    </location>
    <ligand>
        <name>ATP</name>
        <dbReference type="ChEBI" id="CHEBI:30616"/>
    </ligand>
</feature>
<dbReference type="PIRSF" id="PIRSF001589">
    <property type="entry name" value="Asn_synthetase_glu-h"/>
    <property type="match status" value="1"/>
</dbReference>
<dbReference type="KEGG" id="grs:C7S20_01705"/>
<feature type="active site" description="For GATase activity" evidence="11">
    <location>
        <position position="2"/>
    </location>
</feature>
<evidence type="ECO:0000256" key="2">
    <source>
        <dbReference type="ARBA" id="ARBA00005752"/>
    </source>
</evidence>
<keyword evidence="5 11" id="KW-0028">Amino-acid biosynthesis</keyword>
<evidence type="ECO:0000256" key="9">
    <source>
        <dbReference type="ARBA" id="ARBA00022962"/>
    </source>
</evidence>
<dbReference type="PROSITE" id="PS51278">
    <property type="entry name" value="GATASE_TYPE_2"/>
    <property type="match status" value="1"/>
</dbReference>
<feature type="binding site" evidence="12">
    <location>
        <position position="225"/>
    </location>
    <ligand>
        <name>ATP</name>
        <dbReference type="ChEBI" id="CHEBI:30616"/>
    </ligand>
</feature>
<comment type="pathway">
    <text evidence="1">Amino-acid biosynthesis; L-asparagine biosynthesis; L-asparagine from L-aspartate (L-Gln route): step 1/1.</text>
</comment>
<evidence type="ECO:0000256" key="3">
    <source>
        <dbReference type="ARBA" id="ARBA00012737"/>
    </source>
</evidence>
<dbReference type="PANTHER" id="PTHR11772">
    <property type="entry name" value="ASPARAGINE SYNTHETASE"/>
    <property type="match status" value="1"/>
</dbReference>
<keyword evidence="8 11" id="KW-0061">Asparagine biosynthesis</keyword>
<evidence type="ECO:0000313" key="15">
    <source>
        <dbReference type="EMBL" id="AVR44076.1"/>
    </source>
</evidence>
<dbReference type="CDD" id="cd00712">
    <property type="entry name" value="AsnB"/>
    <property type="match status" value="1"/>
</dbReference>
<reference evidence="16" key="1">
    <citation type="submission" date="2018-03" db="EMBL/GenBank/DDBJ databases">
        <title>Gramella fulva sp. nov., isolated from a dry surface of tidal flat.</title>
        <authorList>
            <person name="Hwang S.H."/>
            <person name="Hwang W.M."/>
            <person name="Kang K."/>
            <person name="Ahn T.-Y."/>
        </authorList>
    </citation>
    <scope>NUCLEOTIDE SEQUENCE [LARGE SCALE GENOMIC DNA]</scope>
    <source>
        <strain evidence="16">SH35</strain>
    </source>
</reference>
<dbReference type="InterPro" id="IPR001962">
    <property type="entry name" value="Asn_synthase"/>
</dbReference>
<dbReference type="Proteomes" id="UP000241507">
    <property type="component" value="Chromosome"/>
</dbReference>
<evidence type="ECO:0000256" key="5">
    <source>
        <dbReference type="ARBA" id="ARBA00022605"/>
    </source>
</evidence>
<dbReference type="InterPro" id="IPR033738">
    <property type="entry name" value="AsnB_N"/>
</dbReference>
<evidence type="ECO:0000256" key="10">
    <source>
        <dbReference type="ARBA" id="ARBA00048741"/>
    </source>
</evidence>
<dbReference type="GO" id="GO:0004066">
    <property type="term" value="F:asparagine synthase (glutamine-hydrolyzing) activity"/>
    <property type="evidence" value="ECO:0007669"/>
    <property type="project" value="UniProtKB-EC"/>
</dbReference>
<evidence type="ECO:0000256" key="7">
    <source>
        <dbReference type="ARBA" id="ARBA00022840"/>
    </source>
</evidence>
<dbReference type="InterPro" id="IPR029055">
    <property type="entry name" value="Ntn_hydrolases_N"/>
</dbReference>
<feature type="site" description="Important for beta-aspartyl-AMP intermediate formation" evidence="13">
    <location>
        <position position="332"/>
    </location>
</feature>
<dbReference type="InterPro" id="IPR050795">
    <property type="entry name" value="Asn_Synthetase"/>
</dbReference>
<dbReference type="OrthoDB" id="9763290at2"/>
<keyword evidence="9 11" id="KW-0315">Glutamine amidotransferase</keyword>
<evidence type="ECO:0000256" key="6">
    <source>
        <dbReference type="ARBA" id="ARBA00022741"/>
    </source>
</evidence>
<keyword evidence="7 12" id="KW-0067">ATP-binding</keyword>
<comment type="similarity">
    <text evidence="2">Belongs to the asparagine synthetase family.</text>
</comment>